<evidence type="ECO:0000256" key="7">
    <source>
        <dbReference type="SAM" id="Phobius"/>
    </source>
</evidence>
<dbReference type="GO" id="GO:0015179">
    <property type="term" value="F:L-amino acid transmembrane transporter activity"/>
    <property type="evidence" value="ECO:0007669"/>
    <property type="project" value="TreeGrafter"/>
</dbReference>
<feature type="transmembrane region" description="Helical" evidence="7">
    <location>
        <begin position="171"/>
        <end position="193"/>
    </location>
</feature>
<dbReference type="AlphaFoldDB" id="A0A4Z1FCJ9"/>
<dbReference type="GO" id="GO:0016020">
    <property type="term" value="C:membrane"/>
    <property type="evidence" value="ECO:0007669"/>
    <property type="project" value="UniProtKB-SubCell"/>
</dbReference>
<evidence type="ECO:0000259" key="8">
    <source>
        <dbReference type="Pfam" id="PF01490"/>
    </source>
</evidence>
<evidence type="ECO:0000256" key="3">
    <source>
        <dbReference type="ARBA" id="ARBA00022692"/>
    </source>
</evidence>
<dbReference type="PANTHER" id="PTHR22950:SF461">
    <property type="entry name" value="AMINO ACID TRANSPORTER TRANSMEMBRANE DOMAIN-CONTAINING PROTEIN"/>
    <property type="match status" value="1"/>
</dbReference>
<feature type="region of interest" description="Disordered" evidence="6">
    <location>
        <begin position="1"/>
        <end position="40"/>
    </location>
</feature>
<evidence type="ECO:0000256" key="4">
    <source>
        <dbReference type="ARBA" id="ARBA00022989"/>
    </source>
</evidence>
<evidence type="ECO:0000256" key="6">
    <source>
        <dbReference type="SAM" id="MobiDB-lite"/>
    </source>
</evidence>
<keyword evidence="4 7" id="KW-1133">Transmembrane helix</keyword>
<accession>A0A4Z1FCJ9</accession>
<dbReference type="InterPro" id="IPR013057">
    <property type="entry name" value="AA_transpt_TM"/>
</dbReference>
<comment type="similarity">
    <text evidence="2">Belongs to the amino acid/polyamine transporter 2 family.</text>
</comment>
<evidence type="ECO:0000256" key="2">
    <source>
        <dbReference type="ARBA" id="ARBA00008066"/>
    </source>
</evidence>
<feature type="transmembrane region" description="Helical" evidence="7">
    <location>
        <begin position="252"/>
        <end position="271"/>
    </location>
</feature>
<evidence type="ECO:0000256" key="5">
    <source>
        <dbReference type="ARBA" id="ARBA00023136"/>
    </source>
</evidence>
<comment type="subcellular location">
    <subcellularLocation>
        <location evidence="1">Membrane</location>
        <topology evidence="1">Multi-pass membrane protein</topology>
    </subcellularLocation>
</comment>
<dbReference type="Pfam" id="PF01490">
    <property type="entry name" value="Aa_trans"/>
    <property type="match status" value="1"/>
</dbReference>
<feature type="compositionally biased region" description="Basic and acidic residues" evidence="6">
    <location>
        <begin position="94"/>
        <end position="119"/>
    </location>
</feature>
<dbReference type="EMBL" id="PQXI01000286">
    <property type="protein sequence ID" value="TGO20543.1"/>
    <property type="molecule type" value="Genomic_DNA"/>
</dbReference>
<keyword evidence="3 7" id="KW-0812">Transmembrane</keyword>
<feature type="region of interest" description="Disordered" evidence="6">
    <location>
        <begin position="86"/>
        <end position="119"/>
    </location>
</feature>
<feature type="transmembrane region" description="Helical" evidence="7">
    <location>
        <begin position="144"/>
        <end position="165"/>
    </location>
</feature>
<proteinExistence type="inferred from homology"/>
<evidence type="ECO:0000313" key="10">
    <source>
        <dbReference type="Proteomes" id="UP000297910"/>
    </source>
</evidence>
<name>A0A4Z1FCJ9_9HELO</name>
<keyword evidence="10" id="KW-1185">Reference proteome</keyword>
<organism evidence="9 10">
    <name type="scientific">Botrytis paeoniae</name>
    <dbReference type="NCBI Taxonomy" id="278948"/>
    <lineage>
        <taxon>Eukaryota</taxon>
        <taxon>Fungi</taxon>
        <taxon>Dikarya</taxon>
        <taxon>Ascomycota</taxon>
        <taxon>Pezizomycotina</taxon>
        <taxon>Leotiomycetes</taxon>
        <taxon>Helotiales</taxon>
        <taxon>Sclerotiniaceae</taxon>
        <taxon>Botrytis</taxon>
    </lineage>
</organism>
<comment type="caution">
    <text evidence="9">The sequence shown here is derived from an EMBL/GenBank/DDBJ whole genome shotgun (WGS) entry which is preliminary data.</text>
</comment>
<evidence type="ECO:0000313" key="9">
    <source>
        <dbReference type="EMBL" id="TGO20543.1"/>
    </source>
</evidence>
<gene>
    <name evidence="9" type="ORF">BPAE_0287g00120</name>
</gene>
<feature type="domain" description="Amino acid transporter transmembrane" evidence="8">
    <location>
        <begin position="138"/>
        <end position="277"/>
    </location>
</feature>
<sequence>MATPAALADSAGDPQVDAENPNAMASAYVQPQHKKSHDSSVTFEEYHYYAGLARAEENASTDNDIGDTDLLSLIVPLKNLKGQAPVNSAPVAEKSNEGNAENRAEKIDTEKKVHDMSHGDRSAITNDEWTNASRALRTATWSSVFYLITTDILGPFGVPFALGTLGWGPGIALYTVFGGLAVYGGFLLYYMFLGLDSHQYPLRTYGDIAFRVYGAPVRHTVNILQSIQLLFNVGVIVVGNGQALSQVSKFKLCYAICCLVFALAGFFLGQVRTLQKFG</sequence>
<dbReference type="Proteomes" id="UP000297910">
    <property type="component" value="Unassembled WGS sequence"/>
</dbReference>
<evidence type="ECO:0000256" key="1">
    <source>
        <dbReference type="ARBA" id="ARBA00004141"/>
    </source>
</evidence>
<reference evidence="9 10" key="1">
    <citation type="submission" date="2017-12" db="EMBL/GenBank/DDBJ databases">
        <title>Comparative genomics of Botrytis spp.</title>
        <authorList>
            <person name="Valero-Jimenez C.A."/>
            <person name="Tapia P."/>
            <person name="Veloso J."/>
            <person name="Silva-Moreno E."/>
            <person name="Staats M."/>
            <person name="Valdes J.H."/>
            <person name="Van Kan J.A.L."/>
        </authorList>
    </citation>
    <scope>NUCLEOTIDE SEQUENCE [LARGE SCALE GENOMIC DNA]</scope>
    <source>
        <strain evidence="9 10">Bp0003</strain>
    </source>
</reference>
<protein>
    <recommendedName>
        <fullName evidence="8">Amino acid transporter transmembrane domain-containing protein</fullName>
    </recommendedName>
</protein>
<dbReference type="PANTHER" id="PTHR22950">
    <property type="entry name" value="AMINO ACID TRANSPORTER"/>
    <property type="match status" value="1"/>
</dbReference>
<keyword evidence="5 7" id="KW-0472">Membrane</keyword>